<reference evidence="1 2" key="1">
    <citation type="journal article" date="2018" name="Nat. Ecol. Evol.">
        <title>Pezizomycetes genomes reveal the molecular basis of ectomycorrhizal truffle lifestyle.</title>
        <authorList>
            <person name="Murat C."/>
            <person name="Payen T."/>
            <person name="Noel B."/>
            <person name="Kuo A."/>
            <person name="Morin E."/>
            <person name="Chen J."/>
            <person name="Kohler A."/>
            <person name="Krizsan K."/>
            <person name="Balestrini R."/>
            <person name="Da Silva C."/>
            <person name="Montanini B."/>
            <person name="Hainaut M."/>
            <person name="Levati E."/>
            <person name="Barry K.W."/>
            <person name="Belfiori B."/>
            <person name="Cichocki N."/>
            <person name="Clum A."/>
            <person name="Dockter R.B."/>
            <person name="Fauchery L."/>
            <person name="Guy J."/>
            <person name="Iotti M."/>
            <person name="Le Tacon F."/>
            <person name="Lindquist E.A."/>
            <person name="Lipzen A."/>
            <person name="Malagnac F."/>
            <person name="Mello A."/>
            <person name="Molinier V."/>
            <person name="Miyauchi S."/>
            <person name="Poulain J."/>
            <person name="Riccioni C."/>
            <person name="Rubini A."/>
            <person name="Sitrit Y."/>
            <person name="Splivallo R."/>
            <person name="Traeger S."/>
            <person name="Wang M."/>
            <person name="Zifcakova L."/>
            <person name="Wipf D."/>
            <person name="Zambonelli A."/>
            <person name="Paolocci F."/>
            <person name="Nowrousian M."/>
            <person name="Ottonello S."/>
            <person name="Baldrian P."/>
            <person name="Spatafora J.W."/>
            <person name="Henrissat B."/>
            <person name="Nagy L.G."/>
            <person name="Aury J.M."/>
            <person name="Wincker P."/>
            <person name="Grigoriev I.V."/>
            <person name="Bonfante P."/>
            <person name="Martin F.M."/>
        </authorList>
    </citation>
    <scope>NUCLEOTIDE SEQUENCE [LARGE SCALE GENOMIC DNA]</scope>
    <source>
        <strain evidence="1 2">CCBAS932</strain>
    </source>
</reference>
<evidence type="ECO:0000313" key="2">
    <source>
        <dbReference type="Proteomes" id="UP000277580"/>
    </source>
</evidence>
<dbReference type="InterPro" id="IPR036047">
    <property type="entry name" value="F-box-like_dom_sf"/>
</dbReference>
<dbReference type="EMBL" id="ML119122">
    <property type="protein sequence ID" value="RPB13524.1"/>
    <property type="molecule type" value="Genomic_DNA"/>
</dbReference>
<dbReference type="CDD" id="cd09917">
    <property type="entry name" value="F-box_SF"/>
    <property type="match status" value="1"/>
</dbReference>
<keyword evidence="2" id="KW-1185">Reference proteome</keyword>
<dbReference type="AlphaFoldDB" id="A0A3N4KSE1"/>
<evidence type="ECO:0008006" key="3">
    <source>
        <dbReference type="Google" id="ProtNLM"/>
    </source>
</evidence>
<dbReference type="OrthoDB" id="5289605at2759"/>
<proteinExistence type="predicted"/>
<gene>
    <name evidence="1" type="ORF">P167DRAFT_573192</name>
</gene>
<dbReference type="SUPFAM" id="SSF81383">
    <property type="entry name" value="F-box domain"/>
    <property type="match status" value="1"/>
</dbReference>
<evidence type="ECO:0000313" key="1">
    <source>
        <dbReference type="EMBL" id="RPB13524.1"/>
    </source>
</evidence>
<protein>
    <recommendedName>
        <fullName evidence="3">F-box domain-containing protein</fullName>
    </recommendedName>
</protein>
<name>A0A3N4KSE1_9PEZI</name>
<dbReference type="InParanoid" id="A0A3N4KSE1"/>
<sequence length="304" mass="35005">MSNSTEFKSLPGDILIHIFLVLLNYSDLASLALTSKNLYHLFKSYESSILTQITINIVDMPSWQYIKKILIYQRAGENILSHRDAIKHNLRTKLVLTPSDSKLVMRNLRYYESCKKTIKAAICRRLSAVYFAATKHIHRNKETARKYDCDGTLPMDDFYRAFLWSYEFSFDTIQGFAERPELELAIRANLCMILQVMGLDEVYKRGFGETRDLSIWPGAVGANMTNAAKGMKETLVESEIKNPLLLAKINRHYSFNPRYSDNEERLALHLAEIRKQYIAYSKSGVGMDAFLEKCQMEIIPFNPA</sequence>
<dbReference type="Proteomes" id="UP000277580">
    <property type="component" value="Unassembled WGS sequence"/>
</dbReference>
<accession>A0A3N4KSE1</accession>
<organism evidence="1 2">
    <name type="scientific">Morchella conica CCBAS932</name>
    <dbReference type="NCBI Taxonomy" id="1392247"/>
    <lineage>
        <taxon>Eukaryota</taxon>
        <taxon>Fungi</taxon>
        <taxon>Dikarya</taxon>
        <taxon>Ascomycota</taxon>
        <taxon>Pezizomycotina</taxon>
        <taxon>Pezizomycetes</taxon>
        <taxon>Pezizales</taxon>
        <taxon>Morchellaceae</taxon>
        <taxon>Morchella</taxon>
    </lineage>
</organism>